<dbReference type="Proteomes" id="UP000235371">
    <property type="component" value="Unassembled WGS sequence"/>
</dbReference>
<name>A0A2J6TIC3_9HELO</name>
<organism evidence="1 2">
    <name type="scientific">Hyaloscypha bicolor E</name>
    <dbReference type="NCBI Taxonomy" id="1095630"/>
    <lineage>
        <taxon>Eukaryota</taxon>
        <taxon>Fungi</taxon>
        <taxon>Dikarya</taxon>
        <taxon>Ascomycota</taxon>
        <taxon>Pezizomycotina</taxon>
        <taxon>Leotiomycetes</taxon>
        <taxon>Helotiales</taxon>
        <taxon>Hyaloscyphaceae</taxon>
        <taxon>Hyaloscypha</taxon>
        <taxon>Hyaloscypha bicolor</taxon>
    </lineage>
</organism>
<keyword evidence="2" id="KW-1185">Reference proteome</keyword>
<dbReference type="STRING" id="1095630.A0A2J6TIC3"/>
<sequence length="149" mass="17193">VECTRDKRLQIQTALLFKIPWAQIKEILDVSDSQITHAKTHRLTPQKTKAGRHAKLHIPEKTTLKEWLLSSPSHRHVAYHKIPHFLPQLYASEKAIRTAIDGINYCRRVSRKKGFSDDPGVCQERLDLAEDGSTWPRSRVQQVCFTDEV</sequence>
<dbReference type="OrthoDB" id="3559217at2759"/>
<feature type="non-terminal residue" evidence="1">
    <location>
        <position position="1"/>
    </location>
</feature>
<proteinExistence type="predicted"/>
<dbReference type="GeneID" id="36581126"/>
<evidence type="ECO:0000313" key="2">
    <source>
        <dbReference type="Proteomes" id="UP000235371"/>
    </source>
</evidence>
<dbReference type="AlphaFoldDB" id="A0A2J6TIC3"/>
<gene>
    <name evidence="1" type="ORF">K444DRAFT_483461</name>
</gene>
<dbReference type="RefSeq" id="XP_024739622.1">
    <property type="nucleotide sequence ID" value="XM_024873046.1"/>
</dbReference>
<evidence type="ECO:0000313" key="1">
    <source>
        <dbReference type="EMBL" id="PMD62718.1"/>
    </source>
</evidence>
<dbReference type="EMBL" id="KZ613783">
    <property type="protein sequence ID" value="PMD62718.1"/>
    <property type="molecule type" value="Genomic_DNA"/>
</dbReference>
<dbReference type="InParanoid" id="A0A2J6TIC3"/>
<reference evidence="1 2" key="1">
    <citation type="submission" date="2016-04" db="EMBL/GenBank/DDBJ databases">
        <title>A degradative enzymes factory behind the ericoid mycorrhizal symbiosis.</title>
        <authorList>
            <consortium name="DOE Joint Genome Institute"/>
            <person name="Martino E."/>
            <person name="Morin E."/>
            <person name="Grelet G."/>
            <person name="Kuo A."/>
            <person name="Kohler A."/>
            <person name="Daghino S."/>
            <person name="Barry K."/>
            <person name="Choi C."/>
            <person name="Cichocki N."/>
            <person name="Clum A."/>
            <person name="Copeland A."/>
            <person name="Hainaut M."/>
            <person name="Haridas S."/>
            <person name="Labutti K."/>
            <person name="Lindquist E."/>
            <person name="Lipzen A."/>
            <person name="Khouja H.-R."/>
            <person name="Murat C."/>
            <person name="Ohm R."/>
            <person name="Olson A."/>
            <person name="Spatafora J."/>
            <person name="Veneault-Fourrey C."/>
            <person name="Henrissat B."/>
            <person name="Grigoriev I."/>
            <person name="Martin F."/>
            <person name="Perotto S."/>
        </authorList>
    </citation>
    <scope>NUCLEOTIDE SEQUENCE [LARGE SCALE GENOMIC DNA]</scope>
    <source>
        <strain evidence="1 2">E</strain>
    </source>
</reference>
<accession>A0A2J6TIC3</accession>
<protein>
    <submittedName>
        <fullName evidence="1">Uncharacterized protein</fullName>
    </submittedName>
</protein>
<feature type="non-terminal residue" evidence="1">
    <location>
        <position position="149"/>
    </location>
</feature>